<dbReference type="Proteomes" id="UP000095286">
    <property type="component" value="Unplaced"/>
</dbReference>
<protein>
    <submittedName>
        <fullName evidence="2">DUF19 domain-containing protein</fullName>
    </submittedName>
</protein>
<reference evidence="2" key="1">
    <citation type="submission" date="2016-11" db="UniProtKB">
        <authorList>
            <consortium name="WormBaseParasite"/>
        </authorList>
    </citation>
    <scope>IDENTIFICATION</scope>
    <source>
        <strain evidence="2">KR3021</strain>
    </source>
</reference>
<organism evidence="1 2">
    <name type="scientific">Rhabditophanes sp. KR3021</name>
    <dbReference type="NCBI Taxonomy" id="114890"/>
    <lineage>
        <taxon>Eukaryota</taxon>
        <taxon>Metazoa</taxon>
        <taxon>Ecdysozoa</taxon>
        <taxon>Nematoda</taxon>
        <taxon>Chromadorea</taxon>
        <taxon>Rhabditida</taxon>
        <taxon>Tylenchina</taxon>
        <taxon>Panagrolaimomorpha</taxon>
        <taxon>Strongyloidoidea</taxon>
        <taxon>Alloionematidae</taxon>
        <taxon>Rhabditophanes</taxon>
    </lineage>
</organism>
<proteinExistence type="predicted"/>
<accession>A0AC35TUH4</accession>
<dbReference type="WBParaSite" id="RSKR_0000447000.1">
    <property type="protein sequence ID" value="RSKR_0000447000.1"/>
    <property type="gene ID" value="RSKR_0000447000"/>
</dbReference>
<name>A0AC35TUH4_9BILA</name>
<evidence type="ECO:0000313" key="1">
    <source>
        <dbReference type="Proteomes" id="UP000095286"/>
    </source>
</evidence>
<sequence length="1464" mass="161575">MRNLYLIFYLYSLTLTIFVSAAPSEARCPANTFRCGDNSCIPKTFVGDGEKDCSDGSDEAEGVHNTPSAQKSTTTKQTSEDPFANLATVPPIKKKGKKCTSEMKARRHECTSNLKLWFQDVETIDFIHTSILNDFNNTDLLAQGCEMMTQYRSCMAEFADSCSLKGPLKQWADIEMYACQLLLPAVREHGNGCFALARNARCPTDAIVSTLTSPFCRLVRATAGDLDCIESIKKDECNELANELLGPLKSETEHNMMEVLICETLEDVANNGKKVDEEDEEESETSETRHQTEGTTNVPSNSEIEPILDSQHTEQPIEETSAPERVEPKQVTTTQETPYKINLLDTLAVLTNLENICGETVANPAFLPIKTTVCLSQQKLRPHLNCFLTAQEKNKCKSTPSNNSTSKCEAIEEFNNNIDCIITAINDICPVEAQETLINVQEKLNDEGISSQCYQATSSTKNQTVVDESDHGFSLHPKHPKCTSSQENSALVCLVELVELNKQMAGFQNFNFLLEVSNIDSKLVNNICELYEKYEKCVTETVFVQIEGKRCAFNSPLNSLARVGLSPICSPDNRQKLSESKECIDKISAGAASLKCKNGLEDLGNIVQLMLQGIHGEALLCKTFYAIREAFRCSEAMVQKECSPESFKTLNTLSQDFSIVGEEEGCPAVEPANLTQIIRMPVKQTALPPKSIKPPTATPLAPQQTCTPEEQQKFHICVHNLTSFQPHPLAVIKQPRQIDEACQSYKEYKECSKTVQCNPLWAKGMAAMFEYACGAGYDQYQNVKGCIRKSTTRTDIRDCVTTFSKGAPAEACDSSKKLLECSIEIVREKCGETAKSWVSEYVQKFATAIDSKCQLNDSSLPTNIQAIGCSVSEQQLINTCAAPLNDISGRLDQLFEGGLQSVMKNVNNLAPVFGQGCNLTVEFKQCIAPIYANVPAAIDENLTCVFSNAGNPEFAKCLRSTVASIKDFNMNTLKFILPKFVQCIEPLVMGKCGPVPLNILKSFGSREACPIELTVKSTETTSSTTGVDEFKMVPVCDVSAGIKYGECKKDFFTKYRFNPVALINNPKEIEKVCEEVMAMNDCIEGENVKICELKPHKAFKTLLVNVCANIEMFKNHSTCISTVTNGIDGAQCLDKFMSLKSDSEDALCTEIQAASHCLAKPLYETCGTEVVNYAYDTMNYYTNSFENTCEIISPSVHLQTGCSEENLIEFLRCEAMIDKYHYIPVAILADNSKLNEFCEIISTDYKVCLSKLKCHFEPSTSASQQIFDSVCGDKKESQLEHGDCVAGIFNTPDGKSCLHSLSVLDMIARDGHKEICGAMEKTFECAGPLIEKKCTRGALVHAATLYDNYVRNFDEKCSLDKFMRDEEVVKNIPIENVKTITIEPSHDETTTPESIIEDTTTTTTTTDTPSTTTTEQTTSIQPPTTTTSLPTTTTTKANSAPPSQSYYLSTFSVLLLSLLAAAYL</sequence>
<evidence type="ECO:0000313" key="2">
    <source>
        <dbReference type="WBParaSite" id="RSKR_0000447000.1"/>
    </source>
</evidence>